<dbReference type="EMBL" id="CP034593">
    <property type="protein sequence ID" value="AZQ77816.1"/>
    <property type="molecule type" value="Genomic_DNA"/>
</dbReference>
<dbReference type="Gene3D" id="2.130.10.10">
    <property type="entry name" value="YVTN repeat-like/Quinoprotein amine dehydrogenase"/>
    <property type="match status" value="1"/>
</dbReference>
<organism evidence="1 2">
    <name type="scientific">Flaviflexus ciconiae</name>
    <dbReference type="NCBI Taxonomy" id="2496867"/>
    <lineage>
        <taxon>Bacteria</taxon>
        <taxon>Bacillati</taxon>
        <taxon>Actinomycetota</taxon>
        <taxon>Actinomycetes</taxon>
        <taxon>Actinomycetales</taxon>
        <taxon>Actinomycetaceae</taxon>
        <taxon>Flaviflexus</taxon>
    </lineage>
</organism>
<evidence type="ECO:0000313" key="1">
    <source>
        <dbReference type="EMBL" id="AZQ77816.1"/>
    </source>
</evidence>
<keyword evidence="2" id="KW-1185">Reference proteome</keyword>
<dbReference type="KEGG" id="flh:EJ997_11160"/>
<gene>
    <name evidence="1" type="ORF">EJ997_11160</name>
</gene>
<protein>
    <recommendedName>
        <fullName evidence="3">PQQ-binding-like beta-propeller repeat protein</fullName>
    </recommendedName>
</protein>
<dbReference type="Proteomes" id="UP000280344">
    <property type="component" value="Chromosome"/>
</dbReference>
<reference evidence="1 2" key="1">
    <citation type="submission" date="2018-12" db="EMBL/GenBank/DDBJ databases">
        <title>Complete genome sequence of Flaviflexus sp. H23T48.</title>
        <authorList>
            <person name="Bae J.-W."/>
            <person name="Lee J.-Y."/>
        </authorList>
    </citation>
    <scope>NUCLEOTIDE SEQUENCE [LARGE SCALE GENOMIC DNA]</scope>
    <source>
        <strain evidence="1 2">H23T48</strain>
    </source>
</reference>
<dbReference type="RefSeq" id="WP_126704619.1">
    <property type="nucleotide sequence ID" value="NZ_CP034593.1"/>
</dbReference>
<sequence length="390" mass="40761">MNVAKNVRIRTSVTGVVVASALLVAACSGDETDEGAELPEVADLTLSPQGDSGAWLKDEYANGVADPFYISGFLCALDGDVAVESSDENGAYHVRGWDVRSGEQVWAIEGSTCSPSETSDGTVLTLDMADSTWQVADIATGDIVDDLAVDSSKAYGGVHISARVGDVVLLDISSVGLFAVNGEEALWEAGIEAPTELHVLDDGLLAVTLGGANESRVLNLDTGETITTIHRDDPVWATDGYVVENDPDAPEYAAFDVDGDSVDTSSGKPMHAFVPTPAEGVLFPVEEHLAAGPVIAVAADGTLALFENESGKLFTQDGEFGVDGVEPYDVAGVSADGSLFLLKAGQELTLIDSEGNELLTRPAAEGNLIIASGYFVWDSKNTTEVFLPQE</sequence>
<dbReference type="InterPro" id="IPR015943">
    <property type="entry name" value="WD40/YVTN_repeat-like_dom_sf"/>
</dbReference>
<dbReference type="AlphaFoldDB" id="A0A3S9PZU8"/>
<evidence type="ECO:0000313" key="2">
    <source>
        <dbReference type="Proteomes" id="UP000280344"/>
    </source>
</evidence>
<name>A0A3S9PZU8_9ACTO</name>
<dbReference type="SUPFAM" id="SSF50969">
    <property type="entry name" value="YVTN repeat-like/Quinoprotein amine dehydrogenase"/>
    <property type="match status" value="1"/>
</dbReference>
<dbReference type="InterPro" id="IPR011044">
    <property type="entry name" value="Quino_amine_DH_bsu"/>
</dbReference>
<dbReference type="OrthoDB" id="5120487at2"/>
<proteinExistence type="predicted"/>
<dbReference type="PROSITE" id="PS51257">
    <property type="entry name" value="PROKAR_LIPOPROTEIN"/>
    <property type="match status" value="1"/>
</dbReference>
<accession>A0A3S9PZU8</accession>
<evidence type="ECO:0008006" key="3">
    <source>
        <dbReference type="Google" id="ProtNLM"/>
    </source>
</evidence>